<name>X1H5Y5_9ZZZZ</name>
<dbReference type="EC" id="3.2.1.23" evidence="2"/>
<evidence type="ECO:0000256" key="1">
    <source>
        <dbReference type="ARBA" id="ARBA00001412"/>
    </source>
</evidence>
<sequence>DRKPNPALYEVKKVYQNIKVYPIDVIAGKFKIHNKYQFISLDFVDIIWELTANGRKIQEGKLENLKIKPGEKQEVEIKFDTSEVKSNIEHHLKISSILKRTTSWAEKGYIIAWDQFKIPFELPTEPVEDIHSLPVVKMSELIDSFAIEGENFKVIIGKATGAIESFIFNKIELILTPLMPNFWRVPTDNDIGDIDILPLKEKKKDNSWKIAGEKRKVIKILTEELNPSVLQISVESEILNAAKPLETIYTIYGNGDIIVRNNFTPSINMIRFGMQMSIPGQFKR</sequence>
<protein>
    <recommendedName>
        <fullName evidence="2">beta-galactosidase</fullName>
        <ecNumber evidence="2">3.2.1.23</ecNumber>
    </recommendedName>
</protein>
<dbReference type="Pfam" id="PF02929">
    <property type="entry name" value="Bgal_small_N"/>
    <property type="match status" value="1"/>
</dbReference>
<dbReference type="GO" id="GO:0005990">
    <property type="term" value="P:lactose catabolic process"/>
    <property type="evidence" value="ECO:0007669"/>
    <property type="project" value="TreeGrafter"/>
</dbReference>
<dbReference type="PANTHER" id="PTHR46323">
    <property type="entry name" value="BETA-GALACTOSIDASE"/>
    <property type="match status" value="1"/>
</dbReference>
<gene>
    <name evidence="6" type="ORF">S03H2_34011</name>
</gene>
<evidence type="ECO:0000256" key="4">
    <source>
        <dbReference type="ARBA" id="ARBA00023295"/>
    </source>
</evidence>
<dbReference type="AlphaFoldDB" id="X1H5Y5"/>
<dbReference type="SUPFAM" id="SSF49303">
    <property type="entry name" value="beta-Galactosidase/glucuronidase domain"/>
    <property type="match status" value="1"/>
</dbReference>
<dbReference type="PANTHER" id="PTHR46323:SF2">
    <property type="entry name" value="BETA-GALACTOSIDASE"/>
    <property type="match status" value="1"/>
</dbReference>
<evidence type="ECO:0000256" key="2">
    <source>
        <dbReference type="ARBA" id="ARBA00012756"/>
    </source>
</evidence>
<dbReference type="InterPro" id="IPR036156">
    <property type="entry name" value="Beta-gal/glucu_dom_sf"/>
</dbReference>
<dbReference type="InterPro" id="IPR011013">
    <property type="entry name" value="Gal_mutarotase_sf_dom"/>
</dbReference>
<dbReference type="SMART" id="SM01038">
    <property type="entry name" value="Bgal_small_N"/>
    <property type="match status" value="1"/>
</dbReference>
<dbReference type="InterPro" id="IPR050347">
    <property type="entry name" value="Bact_Beta-galactosidase"/>
</dbReference>
<evidence type="ECO:0000259" key="5">
    <source>
        <dbReference type="SMART" id="SM01038"/>
    </source>
</evidence>
<dbReference type="InterPro" id="IPR032312">
    <property type="entry name" value="LacZ_4"/>
</dbReference>
<dbReference type="SUPFAM" id="SSF74650">
    <property type="entry name" value="Galactose mutarotase-like"/>
    <property type="match status" value="1"/>
</dbReference>
<dbReference type="Gene3D" id="2.60.40.10">
    <property type="entry name" value="Immunoglobulins"/>
    <property type="match status" value="1"/>
</dbReference>
<feature type="non-terminal residue" evidence="6">
    <location>
        <position position="1"/>
    </location>
</feature>
<dbReference type="InterPro" id="IPR014718">
    <property type="entry name" value="GH-type_carb-bd"/>
</dbReference>
<dbReference type="InterPro" id="IPR013783">
    <property type="entry name" value="Ig-like_fold"/>
</dbReference>
<dbReference type="EMBL" id="BARU01020738">
    <property type="protein sequence ID" value="GAH52455.1"/>
    <property type="molecule type" value="Genomic_DNA"/>
</dbReference>
<comment type="caution">
    <text evidence="6">The sequence shown here is derived from an EMBL/GenBank/DDBJ whole genome shotgun (WGS) entry which is preliminary data.</text>
</comment>
<dbReference type="Gene3D" id="2.70.98.10">
    <property type="match status" value="1"/>
</dbReference>
<accession>X1H5Y5</accession>
<comment type="catalytic activity">
    <reaction evidence="1">
        <text>Hydrolysis of terminal non-reducing beta-D-galactose residues in beta-D-galactosides.</text>
        <dbReference type="EC" id="3.2.1.23"/>
    </reaction>
</comment>
<reference evidence="6" key="1">
    <citation type="journal article" date="2014" name="Front. Microbiol.">
        <title>High frequency of phylogenetically diverse reductive dehalogenase-homologous genes in deep subseafloor sedimentary metagenomes.</title>
        <authorList>
            <person name="Kawai M."/>
            <person name="Futagami T."/>
            <person name="Toyoda A."/>
            <person name="Takaki Y."/>
            <person name="Nishi S."/>
            <person name="Hori S."/>
            <person name="Arai W."/>
            <person name="Tsubouchi T."/>
            <person name="Morono Y."/>
            <person name="Uchiyama I."/>
            <person name="Ito T."/>
            <person name="Fujiyama A."/>
            <person name="Inagaki F."/>
            <person name="Takami H."/>
        </authorList>
    </citation>
    <scope>NUCLEOTIDE SEQUENCE</scope>
    <source>
        <strain evidence="6">Expedition CK06-06</strain>
    </source>
</reference>
<dbReference type="GO" id="GO:0009341">
    <property type="term" value="C:beta-galactosidase complex"/>
    <property type="evidence" value="ECO:0007669"/>
    <property type="project" value="InterPro"/>
</dbReference>
<keyword evidence="4" id="KW-0326">Glycosidase</keyword>
<evidence type="ECO:0000313" key="6">
    <source>
        <dbReference type="EMBL" id="GAH52455.1"/>
    </source>
</evidence>
<dbReference type="Pfam" id="PF16353">
    <property type="entry name" value="LacZ_4"/>
    <property type="match status" value="1"/>
</dbReference>
<keyword evidence="3" id="KW-0378">Hydrolase</keyword>
<organism evidence="6">
    <name type="scientific">marine sediment metagenome</name>
    <dbReference type="NCBI Taxonomy" id="412755"/>
    <lineage>
        <taxon>unclassified sequences</taxon>
        <taxon>metagenomes</taxon>
        <taxon>ecological metagenomes</taxon>
    </lineage>
</organism>
<feature type="domain" description="Beta galactosidase small chain/" evidence="5">
    <location>
        <begin position="146"/>
        <end position="283"/>
    </location>
</feature>
<dbReference type="GO" id="GO:0030246">
    <property type="term" value="F:carbohydrate binding"/>
    <property type="evidence" value="ECO:0007669"/>
    <property type="project" value="InterPro"/>
</dbReference>
<dbReference type="InterPro" id="IPR004199">
    <property type="entry name" value="B-gal_small/dom_5"/>
</dbReference>
<feature type="non-terminal residue" evidence="6">
    <location>
        <position position="284"/>
    </location>
</feature>
<evidence type="ECO:0000256" key="3">
    <source>
        <dbReference type="ARBA" id="ARBA00022801"/>
    </source>
</evidence>
<dbReference type="GO" id="GO:0004565">
    <property type="term" value="F:beta-galactosidase activity"/>
    <property type="evidence" value="ECO:0007669"/>
    <property type="project" value="UniProtKB-EC"/>
</dbReference>
<proteinExistence type="predicted"/>